<evidence type="ECO:0000256" key="4">
    <source>
        <dbReference type="ARBA" id="ARBA00022989"/>
    </source>
</evidence>
<dbReference type="InterPro" id="IPR013057">
    <property type="entry name" value="AA_transpt_TM"/>
</dbReference>
<feature type="transmembrane region" description="Helical" evidence="7">
    <location>
        <begin position="154"/>
        <end position="175"/>
    </location>
</feature>
<dbReference type="GO" id="GO:0016020">
    <property type="term" value="C:membrane"/>
    <property type="evidence" value="ECO:0007669"/>
    <property type="project" value="UniProtKB-SubCell"/>
</dbReference>
<dbReference type="EMBL" id="CP058933">
    <property type="protein sequence ID" value="QLI66428.1"/>
    <property type="molecule type" value="Genomic_DNA"/>
</dbReference>
<comment type="subcellular location">
    <subcellularLocation>
        <location evidence="1">Membrane</location>
        <topology evidence="1">Multi-pass membrane protein</topology>
    </subcellularLocation>
</comment>
<dbReference type="Proteomes" id="UP000510686">
    <property type="component" value="Chromosome 2"/>
</dbReference>
<reference evidence="9 10" key="1">
    <citation type="submission" date="2020-07" db="EMBL/GenBank/DDBJ databases">
        <title>Telomere length de novo assembly of all 7 chromosomes of the fungus, Metarhizium brunneum, using a novel assembly pipeline.</title>
        <authorList>
            <person name="Saud z."/>
            <person name="Kortsinoglou A."/>
            <person name="Kouvelis V.N."/>
            <person name="Butt T.M."/>
        </authorList>
    </citation>
    <scope>NUCLEOTIDE SEQUENCE [LARGE SCALE GENOMIC DNA]</scope>
    <source>
        <strain evidence="9 10">4556</strain>
    </source>
</reference>
<evidence type="ECO:0000256" key="2">
    <source>
        <dbReference type="ARBA" id="ARBA00008066"/>
    </source>
</evidence>
<keyword evidence="10" id="KW-1185">Reference proteome</keyword>
<proteinExistence type="inferred from homology"/>
<evidence type="ECO:0000259" key="8">
    <source>
        <dbReference type="Pfam" id="PF01490"/>
    </source>
</evidence>
<feature type="transmembrane region" description="Helical" evidence="7">
    <location>
        <begin position="230"/>
        <end position="248"/>
    </location>
</feature>
<dbReference type="GeneID" id="26239627"/>
<evidence type="ECO:0000313" key="10">
    <source>
        <dbReference type="Proteomes" id="UP000510686"/>
    </source>
</evidence>
<feature type="transmembrane region" description="Helical" evidence="7">
    <location>
        <begin position="324"/>
        <end position="345"/>
    </location>
</feature>
<feature type="domain" description="Amino acid transporter transmembrane" evidence="8">
    <location>
        <begin position="133"/>
        <end position="497"/>
    </location>
</feature>
<dbReference type="KEGG" id="mbrn:26239627"/>
<dbReference type="PANTHER" id="PTHR22950:SF461">
    <property type="entry name" value="AMINO ACID TRANSPORTER TRANSMEMBRANE DOMAIN-CONTAINING PROTEIN"/>
    <property type="match status" value="1"/>
</dbReference>
<evidence type="ECO:0000256" key="1">
    <source>
        <dbReference type="ARBA" id="ARBA00004141"/>
    </source>
</evidence>
<feature type="transmembrane region" description="Helical" evidence="7">
    <location>
        <begin position="537"/>
        <end position="559"/>
    </location>
</feature>
<dbReference type="GO" id="GO:0015179">
    <property type="term" value="F:L-amino acid transmembrane transporter activity"/>
    <property type="evidence" value="ECO:0007669"/>
    <property type="project" value="TreeGrafter"/>
</dbReference>
<feature type="transmembrane region" description="Helical" evidence="7">
    <location>
        <begin position="123"/>
        <end position="142"/>
    </location>
</feature>
<protein>
    <submittedName>
        <fullName evidence="9">N amino acid transport system protein</fullName>
    </submittedName>
</protein>
<evidence type="ECO:0000256" key="7">
    <source>
        <dbReference type="SAM" id="Phobius"/>
    </source>
</evidence>
<keyword evidence="4 7" id="KW-1133">Transmembrane helix</keyword>
<evidence type="ECO:0000256" key="5">
    <source>
        <dbReference type="ARBA" id="ARBA00023136"/>
    </source>
</evidence>
<name>A0A7D5Z4A5_9HYPO</name>
<sequence>MENSEKLVEHHNSHRLGQDDKAEPVSFATPPRMRRLHDPDVSFQEYQHYARITRAEQDALPRPAGKKSLLYYLVPNLQKVETGPADVATRSDLNTSDIEQRKIISDEEWTNASRALRTAGTGAIFYLITTDILGPFGLPYAFATTGWGPGTALYTVFGFMAGFSGYLLWDCFMGLDSFQFPIKSFGDIGFRVYGTWCRYLFNVLQAIQLICNVGAIIISNGEALSEAVKFKLCYAICCLVWALAGFVLGQIRTLQKFTWLANVAVFINLLIMFITMGAAAHTPPLYSASASSAGYSIDPALVTPVNGTYPPVQHSAALPDSGNFAASLNGAMQAVYSYGGSMIFPEFMAEMRRPRDFLKGMWSAQLFIYICYMLYGLFMYGFQGQYVQTPAYLGISAYGLQTAGNSLAIVSALIAATLYGNIGIKVLYNNILVEFFKAPPLESKHGRYIWFALVPIYWSMAYVIGAAIPDFAGFTGIVAAVCILQFTYSFPPLLHIGYQIQKSAMEGEAGFDPSTGELAARDGGIRRWVRGFFGARWYLNVFNLLYFLGAMALCALGIYSSVMNLIQIYAVPQLNAFGCKSPLDVSA</sequence>
<feature type="transmembrane region" description="Helical" evidence="7">
    <location>
        <begin position="474"/>
        <end position="494"/>
    </location>
</feature>
<keyword evidence="5 7" id="KW-0472">Membrane</keyword>
<evidence type="ECO:0000256" key="6">
    <source>
        <dbReference type="SAM" id="MobiDB-lite"/>
    </source>
</evidence>
<feature type="region of interest" description="Disordered" evidence="6">
    <location>
        <begin position="1"/>
        <end position="34"/>
    </location>
</feature>
<keyword evidence="3 7" id="KW-0812">Transmembrane</keyword>
<organism evidence="9 10">
    <name type="scientific">Metarhizium brunneum</name>
    <dbReference type="NCBI Taxonomy" id="500148"/>
    <lineage>
        <taxon>Eukaryota</taxon>
        <taxon>Fungi</taxon>
        <taxon>Dikarya</taxon>
        <taxon>Ascomycota</taxon>
        <taxon>Pezizomycotina</taxon>
        <taxon>Sordariomycetes</taxon>
        <taxon>Hypocreomycetidae</taxon>
        <taxon>Hypocreales</taxon>
        <taxon>Clavicipitaceae</taxon>
        <taxon>Metarhizium</taxon>
    </lineage>
</organism>
<accession>A0A7D5Z4A5</accession>
<dbReference type="Pfam" id="PF01490">
    <property type="entry name" value="Aa_trans"/>
    <property type="match status" value="1"/>
</dbReference>
<dbReference type="OrthoDB" id="40134at2759"/>
<feature type="transmembrane region" description="Helical" evidence="7">
    <location>
        <begin position="366"/>
        <end position="387"/>
    </location>
</feature>
<evidence type="ECO:0000256" key="3">
    <source>
        <dbReference type="ARBA" id="ARBA00022692"/>
    </source>
</evidence>
<dbReference type="AlphaFoldDB" id="A0A7D5Z4A5"/>
<dbReference type="RefSeq" id="XP_014547064.1">
    <property type="nucleotide sequence ID" value="XM_014691578.1"/>
</dbReference>
<gene>
    <name evidence="9" type="primary">mtr_1</name>
    <name evidence="9" type="ORF">G6M90_00g036740</name>
</gene>
<dbReference type="PANTHER" id="PTHR22950">
    <property type="entry name" value="AMINO ACID TRANSPORTER"/>
    <property type="match status" value="1"/>
</dbReference>
<feature type="compositionally biased region" description="Basic and acidic residues" evidence="6">
    <location>
        <begin position="1"/>
        <end position="23"/>
    </location>
</feature>
<feature type="transmembrane region" description="Helical" evidence="7">
    <location>
        <begin position="196"/>
        <end position="218"/>
    </location>
</feature>
<feature type="transmembrane region" description="Helical" evidence="7">
    <location>
        <begin position="260"/>
        <end position="280"/>
    </location>
</feature>
<feature type="transmembrane region" description="Helical" evidence="7">
    <location>
        <begin position="407"/>
        <end position="428"/>
    </location>
</feature>
<feature type="transmembrane region" description="Helical" evidence="7">
    <location>
        <begin position="448"/>
        <end position="468"/>
    </location>
</feature>
<comment type="similarity">
    <text evidence="2">Belongs to the amino acid/polyamine transporter 2 family.</text>
</comment>
<evidence type="ECO:0000313" key="9">
    <source>
        <dbReference type="EMBL" id="QLI66428.1"/>
    </source>
</evidence>